<protein>
    <submittedName>
        <fullName evidence="4">AcrR family transcriptional regulator</fullName>
    </submittedName>
</protein>
<gene>
    <name evidence="4" type="ORF">BJY14_001907</name>
</gene>
<dbReference type="Gene3D" id="1.10.357.10">
    <property type="entry name" value="Tetracycline Repressor, domain 2"/>
    <property type="match status" value="1"/>
</dbReference>
<comment type="caution">
    <text evidence="4">The sequence shown here is derived from an EMBL/GenBank/DDBJ whole genome shotgun (WGS) entry which is preliminary data.</text>
</comment>
<dbReference type="InterPro" id="IPR009057">
    <property type="entry name" value="Homeodomain-like_sf"/>
</dbReference>
<dbReference type="PRINTS" id="PR00455">
    <property type="entry name" value="HTHTETR"/>
</dbReference>
<accession>A0A7Y9JG41</accession>
<reference evidence="4 5" key="1">
    <citation type="submission" date="2020-07" db="EMBL/GenBank/DDBJ databases">
        <title>Sequencing the genomes of 1000 actinobacteria strains.</title>
        <authorList>
            <person name="Klenk H.-P."/>
        </authorList>
    </citation>
    <scope>NUCLEOTIDE SEQUENCE [LARGE SCALE GENOMIC DNA]</scope>
    <source>
        <strain evidence="4 5">DSM 40398</strain>
    </source>
</reference>
<dbReference type="AlphaFoldDB" id="A0A7Y9JG41"/>
<dbReference type="EMBL" id="JACCBA010000001">
    <property type="protein sequence ID" value="NYD45924.1"/>
    <property type="molecule type" value="Genomic_DNA"/>
</dbReference>
<evidence type="ECO:0000256" key="2">
    <source>
        <dbReference type="PROSITE-ProRule" id="PRU00335"/>
    </source>
</evidence>
<dbReference type="GO" id="GO:0000976">
    <property type="term" value="F:transcription cis-regulatory region binding"/>
    <property type="evidence" value="ECO:0007669"/>
    <property type="project" value="TreeGrafter"/>
</dbReference>
<keyword evidence="1 2" id="KW-0238">DNA-binding</keyword>
<evidence type="ECO:0000313" key="4">
    <source>
        <dbReference type="EMBL" id="NYD45924.1"/>
    </source>
</evidence>
<feature type="domain" description="HTH tetR-type" evidence="3">
    <location>
        <begin position="11"/>
        <end position="71"/>
    </location>
</feature>
<dbReference type="Pfam" id="PF00440">
    <property type="entry name" value="TetR_N"/>
    <property type="match status" value="1"/>
</dbReference>
<sequence>MSERAARPQRRKTRQDWVDVALTAIAEGGVAAVAVEPLAARLGTTKGSFYWHFPNRGALLEAALAHWAERTTTAILREVKSASYDPRGQLKLLITRVVAMAEEDPVGPALLATATHPAVAPVLRDVTRTRLDAVIALFAELGFPTDEARARALLAYSAYLGHTQIAHSTPDLLPSGKEERRLYLDQVLHILTAP</sequence>
<evidence type="ECO:0000313" key="5">
    <source>
        <dbReference type="Proteomes" id="UP000529783"/>
    </source>
</evidence>
<feature type="DNA-binding region" description="H-T-H motif" evidence="2">
    <location>
        <begin position="34"/>
        <end position="53"/>
    </location>
</feature>
<proteinExistence type="predicted"/>
<dbReference type="InterPro" id="IPR001647">
    <property type="entry name" value="HTH_TetR"/>
</dbReference>
<dbReference type="InterPro" id="IPR050109">
    <property type="entry name" value="HTH-type_TetR-like_transc_reg"/>
</dbReference>
<keyword evidence="5" id="KW-1185">Reference proteome</keyword>
<dbReference type="RefSeq" id="WP_312879093.1">
    <property type="nucleotide sequence ID" value="NZ_JACCBA010000001.1"/>
</dbReference>
<evidence type="ECO:0000256" key="1">
    <source>
        <dbReference type="ARBA" id="ARBA00023125"/>
    </source>
</evidence>
<dbReference type="GO" id="GO:0003700">
    <property type="term" value="F:DNA-binding transcription factor activity"/>
    <property type="evidence" value="ECO:0007669"/>
    <property type="project" value="TreeGrafter"/>
</dbReference>
<evidence type="ECO:0000259" key="3">
    <source>
        <dbReference type="PROSITE" id="PS50977"/>
    </source>
</evidence>
<organism evidence="4 5">
    <name type="scientific">Actinomadura luteofluorescens</name>
    <dbReference type="NCBI Taxonomy" id="46163"/>
    <lineage>
        <taxon>Bacteria</taxon>
        <taxon>Bacillati</taxon>
        <taxon>Actinomycetota</taxon>
        <taxon>Actinomycetes</taxon>
        <taxon>Streptosporangiales</taxon>
        <taxon>Thermomonosporaceae</taxon>
        <taxon>Actinomadura</taxon>
    </lineage>
</organism>
<dbReference type="PROSITE" id="PS50977">
    <property type="entry name" value="HTH_TETR_2"/>
    <property type="match status" value="1"/>
</dbReference>
<name>A0A7Y9JG41_9ACTN</name>
<dbReference type="Proteomes" id="UP000529783">
    <property type="component" value="Unassembled WGS sequence"/>
</dbReference>
<dbReference type="PANTHER" id="PTHR30055:SF237">
    <property type="entry name" value="TRANSCRIPTIONAL REPRESSOR MCE3R"/>
    <property type="match status" value="1"/>
</dbReference>
<dbReference type="PANTHER" id="PTHR30055">
    <property type="entry name" value="HTH-TYPE TRANSCRIPTIONAL REGULATOR RUTR"/>
    <property type="match status" value="1"/>
</dbReference>
<dbReference type="SUPFAM" id="SSF46689">
    <property type="entry name" value="Homeodomain-like"/>
    <property type="match status" value="1"/>
</dbReference>